<dbReference type="Gene3D" id="2.60.120.260">
    <property type="entry name" value="Galactose-binding domain-like"/>
    <property type="match status" value="1"/>
</dbReference>
<feature type="domain" description="Xaa-Pro dipeptidyl-peptidase C-terminal" evidence="2">
    <location>
        <begin position="304"/>
        <end position="531"/>
    </location>
</feature>
<gene>
    <name evidence="3" type="ORF">QOZ88_13330</name>
</gene>
<dbReference type="GO" id="GO:0016787">
    <property type="term" value="F:hydrolase activity"/>
    <property type="evidence" value="ECO:0007669"/>
    <property type="project" value="UniProtKB-KW"/>
</dbReference>
<reference evidence="4" key="1">
    <citation type="submission" date="2023-05" db="EMBL/GenBank/DDBJ databases">
        <title>Draft genome of Pseudofrankia sp. BMG5.37.</title>
        <authorList>
            <person name="Gtari M."/>
            <person name="Ghodhbane F."/>
            <person name="Sbissi I."/>
        </authorList>
    </citation>
    <scope>NUCLEOTIDE SEQUENCE [LARGE SCALE GENOMIC DNA]</scope>
    <source>
        <strain evidence="4">BMG 814</strain>
    </source>
</reference>
<proteinExistence type="predicted"/>
<keyword evidence="4" id="KW-1185">Reference proteome</keyword>
<dbReference type="Pfam" id="PF08530">
    <property type="entry name" value="PepX_C"/>
    <property type="match status" value="1"/>
</dbReference>
<evidence type="ECO:0000259" key="2">
    <source>
        <dbReference type="SMART" id="SM00939"/>
    </source>
</evidence>
<dbReference type="EMBL" id="JASNFN010000014">
    <property type="protein sequence ID" value="MDP5183622.1"/>
    <property type="molecule type" value="Genomic_DNA"/>
</dbReference>
<dbReference type="InterPro" id="IPR029058">
    <property type="entry name" value="AB_hydrolase_fold"/>
</dbReference>
<sequence>MEITVLRPGVVPEAADAVAVPMRDGVELATDVYRPDDEARPVVLVRLPYDKDGEYCFLPSIARHANARGYTVVVQDVRGKFRSGGATEFGIHEVEDGYDTIEWITAQAWCTGDVVMWGDSYYGMTQLAAAAGGHPSLKAIAPRLTGTLLSQEVPYPDGTRDVEATSRKVYFSSWYVDRNAYEWPVDWTARPLRATFEHFFAELGRRSPNFDAEFGGSAPGLTGHLDRLLAAPPVPTLFTVGLFDNCAIYSWHDLRALLGHEEWCRAVHLRVEALDHENIHLDDVPAVPPGPDPQFLARMLDPALDFFDAVLGGRRGEIAPVHYETCHSETRSATTWPPEDACEVSLHLRAGDGALRLDERAGASEHASWRHDPDDLVPSAGENPFARLADRRDLSHVAARTDVLTFEGPAAGEPVDHAGPAWVDLALSSTVQATNVHVRLLDVDPDGAQLLVTKGQVHLSEVHSDRPVRVDLQAVCYRLRPGHRWALQLMSSDFPEYVPEPGDGSHPWEATHFAPSEQTVHLGEPGVSRLVLHRR</sequence>
<dbReference type="SUPFAM" id="SSF49785">
    <property type="entry name" value="Galactose-binding domain-like"/>
    <property type="match status" value="1"/>
</dbReference>
<evidence type="ECO:0000256" key="1">
    <source>
        <dbReference type="ARBA" id="ARBA00022801"/>
    </source>
</evidence>
<dbReference type="PANTHER" id="PTHR43056:SF10">
    <property type="entry name" value="COCE_NOND FAMILY, PUTATIVE (AFU_ORTHOLOGUE AFUA_7G00600)-RELATED"/>
    <property type="match status" value="1"/>
</dbReference>
<dbReference type="NCBIfam" id="TIGR00976">
    <property type="entry name" value="CocE_NonD"/>
    <property type="match status" value="1"/>
</dbReference>
<dbReference type="InterPro" id="IPR008979">
    <property type="entry name" value="Galactose-bd-like_sf"/>
</dbReference>
<dbReference type="InterPro" id="IPR000383">
    <property type="entry name" value="Xaa-Pro-like_dom"/>
</dbReference>
<dbReference type="RefSeq" id="WP_306000244.1">
    <property type="nucleotide sequence ID" value="NZ_JASNFN010000014.1"/>
</dbReference>
<evidence type="ECO:0000313" key="3">
    <source>
        <dbReference type="EMBL" id="MDP5183622.1"/>
    </source>
</evidence>
<accession>A0ABT9IDG5</accession>
<dbReference type="Gene3D" id="3.40.50.1820">
    <property type="entry name" value="alpha/beta hydrolase"/>
    <property type="match status" value="1"/>
</dbReference>
<keyword evidence="1 3" id="KW-0378">Hydrolase</keyword>
<dbReference type="Proteomes" id="UP001233673">
    <property type="component" value="Unassembled WGS sequence"/>
</dbReference>
<comment type="caution">
    <text evidence="3">The sequence shown here is derived from an EMBL/GenBank/DDBJ whole genome shotgun (WGS) entry which is preliminary data.</text>
</comment>
<dbReference type="InterPro" id="IPR005674">
    <property type="entry name" value="CocE/Ser_esterase"/>
</dbReference>
<dbReference type="Gene3D" id="1.10.3020.10">
    <property type="entry name" value="alpha-amino acid ester hydrolase ( Helical cap domain)"/>
    <property type="match status" value="1"/>
</dbReference>
<dbReference type="Pfam" id="PF02129">
    <property type="entry name" value="Peptidase_S15"/>
    <property type="match status" value="1"/>
</dbReference>
<organism evidence="3 4">
    <name type="scientific">Blastococcus carthaginiensis</name>
    <dbReference type="NCBI Taxonomy" id="3050034"/>
    <lineage>
        <taxon>Bacteria</taxon>
        <taxon>Bacillati</taxon>
        <taxon>Actinomycetota</taxon>
        <taxon>Actinomycetes</taxon>
        <taxon>Geodermatophilales</taxon>
        <taxon>Geodermatophilaceae</taxon>
        <taxon>Blastococcus</taxon>
    </lineage>
</organism>
<dbReference type="PANTHER" id="PTHR43056">
    <property type="entry name" value="PEPTIDASE S9 PROLYL OLIGOPEPTIDASE"/>
    <property type="match status" value="1"/>
</dbReference>
<name>A0ABT9IDG5_9ACTN</name>
<protein>
    <submittedName>
        <fullName evidence="3">CocE/NonD family hydrolase</fullName>
    </submittedName>
</protein>
<dbReference type="SUPFAM" id="SSF53474">
    <property type="entry name" value="alpha/beta-Hydrolases"/>
    <property type="match status" value="1"/>
</dbReference>
<dbReference type="SMART" id="SM00939">
    <property type="entry name" value="PepX_C"/>
    <property type="match status" value="1"/>
</dbReference>
<dbReference type="InterPro" id="IPR050585">
    <property type="entry name" value="Xaa-Pro_dipeptidyl-ppase/CocE"/>
</dbReference>
<dbReference type="InterPro" id="IPR013736">
    <property type="entry name" value="Xaa-Pro_dipept_C"/>
</dbReference>
<evidence type="ECO:0000313" key="4">
    <source>
        <dbReference type="Proteomes" id="UP001233673"/>
    </source>
</evidence>